<feature type="compositionally biased region" description="Polar residues" evidence="4">
    <location>
        <begin position="241"/>
        <end position="258"/>
    </location>
</feature>
<dbReference type="Pfam" id="PF02383">
    <property type="entry name" value="Syja_N"/>
    <property type="match status" value="2"/>
</dbReference>
<dbReference type="InterPro" id="IPR002013">
    <property type="entry name" value="SAC_dom"/>
</dbReference>
<keyword evidence="6" id="KW-1185">Reference proteome</keyword>
<sequence>MTKRPKYHHIISSVQKIALYETKARYFLVGSNNTQTKFRVLKINRMEPMELNVTDDKIEYGLKEIRDLLKMLNLGNRQRQGQKTNPGFNRTVSAFGIVGFVKFLEGYYIILITKRRRVAEIGHHTIYKIEDTRMVYIPNEGDRNTNPDETRYLKMFQNIDLSSNFYFSYSYDLSHTLQYNLAPLNTSSHADSCDTLDQTETALTWNLQMKTTQSATVEVAENFLASLQSSGNKHHQRIRQSKSSGPEDSYSSTGSESEVWSELRQTDEHQDSSTKDSEEGHHYGVRCKPHWKFVWNTELLEPVDIHSDWKLYITHGFIGQSNISVYGKPLYLTLIARRSQKFAGTRFLKRGSNCEGHVANEVETEQIIHDSSVSSFTLGHFTAFVQMRGSVPSHWSQDISKMVPKPPISLDMCDPFSYTAGQHFNQLLHRYGAPIICLNLVKKRETKRHESILGDEFTFAIDYLNQFLPPQHHIKHIWLDMARVNKLKEVNVMDRLSKISYGVLRKTGVFQSWPRYYWQDLPYSKQHRLTGGFITESGSILQTGVVRVNCVDCLDRTNTAQFALGKCAMAFQLYALGVLESPKLEFDTDSVRWLLVEPFIDADKQNAINLFLQVYQPNNHHTPLWDLPTDYYLHNPTAAGKIVCHRNLYTRWWDEDVAGCLPLAFDEVIKGHKNTIVEVYQALFPDERIDGFFEHYRPYEMSVLNEIYSFIMAHSI</sequence>
<evidence type="ECO:0000256" key="1">
    <source>
        <dbReference type="ARBA" id="ARBA00004308"/>
    </source>
</evidence>
<evidence type="ECO:0000259" key="5">
    <source>
        <dbReference type="PROSITE" id="PS50275"/>
    </source>
</evidence>
<dbReference type="Proteomes" id="UP000694941">
    <property type="component" value="Unplaced"/>
</dbReference>
<evidence type="ECO:0000313" key="7">
    <source>
        <dbReference type="RefSeq" id="XP_022249460.1"/>
    </source>
</evidence>
<reference evidence="7" key="1">
    <citation type="submission" date="2025-08" db="UniProtKB">
        <authorList>
            <consortium name="RefSeq"/>
        </authorList>
    </citation>
    <scope>IDENTIFICATION</scope>
    <source>
        <tissue evidence="7">Muscle</tissue>
    </source>
</reference>
<feature type="non-terminal residue" evidence="7">
    <location>
        <position position="716"/>
    </location>
</feature>
<comment type="subcellular location">
    <subcellularLocation>
        <location evidence="1">Endomembrane system</location>
    </subcellularLocation>
</comment>
<evidence type="ECO:0000256" key="2">
    <source>
        <dbReference type="ARBA" id="ARBA00022801"/>
    </source>
</evidence>
<dbReference type="RefSeq" id="XP_022249460.1">
    <property type="nucleotide sequence ID" value="XM_022393752.1"/>
</dbReference>
<proteinExistence type="predicted"/>
<name>A0ABM1T0Q4_LIMPO</name>
<accession>A0ABM1T0Q4</accession>
<feature type="domain" description="SAC" evidence="5">
    <location>
        <begin position="156"/>
        <end position="593"/>
    </location>
</feature>
<dbReference type="PANTHER" id="PTHR45738:SF5">
    <property type="entry name" value="POLYPHOSPHOINOSITIDE PHOSPHATASE"/>
    <property type="match status" value="1"/>
</dbReference>
<evidence type="ECO:0000313" key="6">
    <source>
        <dbReference type="Proteomes" id="UP000694941"/>
    </source>
</evidence>
<keyword evidence="3" id="KW-0472">Membrane</keyword>
<dbReference type="GeneID" id="106465806"/>
<dbReference type="PANTHER" id="PTHR45738">
    <property type="entry name" value="POLYPHOSPHOINOSITIDE PHOSPHATASE"/>
    <property type="match status" value="1"/>
</dbReference>
<dbReference type="PROSITE" id="PS50275">
    <property type="entry name" value="SAC"/>
    <property type="match status" value="1"/>
</dbReference>
<protein>
    <submittedName>
        <fullName evidence="7">Polyphosphoinositide phosphatase-like</fullName>
    </submittedName>
</protein>
<feature type="region of interest" description="Disordered" evidence="4">
    <location>
        <begin position="228"/>
        <end position="281"/>
    </location>
</feature>
<keyword evidence="2" id="KW-0378">Hydrolase</keyword>
<dbReference type="InterPro" id="IPR043573">
    <property type="entry name" value="Fig4-like"/>
</dbReference>
<evidence type="ECO:0000256" key="3">
    <source>
        <dbReference type="ARBA" id="ARBA00023136"/>
    </source>
</evidence>
<evidence type="ECO:0000256" key="4">
    <source>
        <dbReference type="SAM" id="MobiDB-lite"/>
    </source>
</evidence>
<gene>
    <name evidence="7" type="primary">LOC106465806</name>
</gene>
<organism evidence="6 7">
    <name type="scientific">Limulus polyphemus</name>
    <name type="common">Atlantic horseshoe crab</name>
    <dbReference type="NCBI Taxonomy" id="6850"/>
    <lineage>
        <taxon>Eukaryota</taxon>
        <taxon>Metazoa</taxon>
        <taxon>Ecdysozoa</taxon>
        <taxon>Arthropoda</taxon>
        <taxon>Chelicerata</taxon>
        <taxon>Merostomata</taxon>
        <taxon>Xiphosura</taxon>
        <taxon>Limulidae</taxon>
        <taxon>Limulus</taxon>
    </lineage>
</organism>
<feature type="compositionally biased region" description="Basic and acidic residues" evidence="4">
    <location>
        <begin position="264"/>
        <end position="281"/>
    </location>
</feature>